<sequence length="490" mass="54466">MKEMLHWLDKRVQLTPESLAVETVSGEVITYRELREKAQDFAGKIKVHYSKKLTGQVAILAENSLDMVVAILGCTYLDCPLVLLNTKLSKKEWQYQVEDADVSLVICDSIYEEAVAEVTSDKVAVVCTSEIEKLSVVKTQFKTHIELSDVATLMYTSGTTGKAKAVEQSFENHWWSAISSALNLGIDTKDKWLVSLPLYHISGLSSLFKSLIYGMPILLMEKFDATFVHNAIMTKEVSIISVVSLTCKRLLEELGDDNYPSTFRCMLLGGGPAPLSLLEEAKEKQVPIFQTYGMTETCSQISTLAPTDAMDKIGSAGKPLFPAELEIRGKDGVLEPLTVGEIVVKGPMVALGYHNNSIATKESFRSNWLYTGDLGYVDNDGFLYVVDRRKDLIVSGGENVYPAEIENILLTHPLIKEAGVTGVPDEKWGSVPVAFVVSSQAINKKELEKFCKEKLATFKTPKDFCFVEALPRNATNKLVRHRLQELYLER</sequence>
<dbReference type="Proteomes" id="UP000252585">
    <property type="component" value="Unassembled WGS sequence"/>
</dbReference>
<comment type="function">
    <text evidence="5">Converts 2-succinylbenzoate (OSB) to 2-succinylbenzoyl-CoA (OSB-CoA).</text>
</comment>
<dbReference type="RefSeq" id="WP_114353071.1">
    <property type="nucleotide sequence ID" value="NZ_QPJJ01000008.1"/>
</dbReference>
<dbReference type="Gene3D" id="3.30.300.30">
    <property type="match status" value="1"/>
</dbReference>
<dbReference type="EC" id="6.2.1.26" evidence="5"/>
<comment type="pathway">
    <text evidence="5">Quinol/quinone metabolism; 1,4-dihydroxy-2-naphthoate biosynthesis; 1,4-dihydroxy-2-naphthoate from chorismate: step 5/7.</text>
</comment>
<dbReference type="Gene3D" id="3.40.50.12780">
    <property type="entry name" value="N-terminal domain of ligase-like"/>
    <property type="match status" value="1"/>
</dbReference>
<dbReference type="InterPro" id="IPR045851">
    <property type="entry name" value="AMP-bd_C_sf"/>
</dbReference>
<gene>
    <name evidence="5" type="primary">menE</name>
    <name evidence="8" type="ORF">DFR57_10813</name>
</gene>
<dbReference type="OrthoDB" id="9762242at2"/>
<dbReference type="InterPro" id="IPR010192">
    <property type="entry name" value="MenE"/>
</dbReference>
<keyword evidence="2 5" id="KW-0436">Ligase</keyword>
<evidence type="ECO:0000256" key="2">
    <source>
        <dbReference type="ARBA" id="ARBA00022598"/>
    </source>
</evidence>
<dbReference type="GO" id="GO:0031956">
    <property type="term" value="F:medium-chain fatty acid-CoA ligase activity"/>
    <property type="evidence" value="ECO:0007669"/>
    <property type="project" value="TreeGrafter"/>
</dbReference>
<keyword evidence="1 5" id="KW-0474">Menaquinone biosynthesis</keyword>
<evidence type="ECO:0000313" key="8">
    <source>
        <dbReference type="EMBL" id="RCW66918.1"/>
    </source>
</evidence>
<protein>
    <recommendedName>
        <fullName evidence="5">2-succinylbenzoate--CoA ligase</fullName>
        <ecNumber evidence="5">6.2.1.26</ecNumber>
    </recommendedName>
    <alternativeName>
        <fullName evidence="5">o-succinylbenzoyl-CoA synthetase</fullName>
        <shortName evidence="5">OSB-CoA synthetase</shortName>
    </alternativeName>
</protein>
<dbReference type="NCBIfam" id="TIGR01923">
    <property type="entry name" value="menE"/>
    <property type="match status" value="1"/>
</dbReference>
<reference evidence="8 9" key="1">
    <citation type="submission" date="2018-07" db="EMBL/GenBank/DDBJ databases">
        <title>Genomic Encyclopedia of Type Strains, Phase IV (KMG-IV): sequencing the most valuable type-strain genomes for metagenomic binning, comparative biology and taxonomic classification.</title>
        <authorList>
            <person name="Goeker M."/>
        </authorList>
    </citation>
    <scope>NUCLEOTIDE SEQUENCE [LARGE SCALE GENOMIC DNA]</scope>
    <source>
        <strain evidence="8 9">DSM 27696</strain>
    </source>
</reference>
<evidence type="ECO:0000313" key="9">
    <source>
        <dbReference type="Proteomes" id="UP000252585"/>
    </source>
</evidence>
<dbReference type="Pfam" id="PF13193">
    <property type="entry name" value="AMP-binding_C"/>
    <property type="match status" value="1"/>
</dbReference>
<evidence type="ECO:0000259" key="6">
    <source>
        <dbReference type="Pfam" id="PF00501"/>
    </source>
</evidence>
<dbReference type="GO" id="GO:0005524">
    <property type="term" value="F:ATP binding"/>
    <property type="evidence" value="ECO:0007669"/>
    <property type="project" value="UniProtKB-KW"/>
</dbReference>
<dbReference type="GO" id="GO:0009234">
    <property type="term" value="P:menaquinone biosynthetic process"/>
    <property type="evidence" value="ECO:0007669"/>
    <property type="project" value="UniProtKB-UniRule"/>
</dbReference>
<evidence type="ECO:0000256" key="3">
    <source>
        <dbReference type="ARBA" id="ARBA00022741"/>
    </source>
</evidence>
<feature type="domain" description="AMP-dependent synthetase/ligase" evidence="6">
    <location>
        <begin position="9"/>
        <end position="354"/>
    </location>
</feature>
<evidence type="ECO:0000256" key="1">
    <source>
        <dbReference type="ARBA" id="ARBA00022428"/>
    </source>
</evidence>
<comment type="catalytic activity">
    <reaction evidence="5">
        <text>2-succinylbenzoate + ATP + CoA = 2-succinylbenzoyl-CoA + AMP + diphosphate</text>
        <dbReference type="Rhea" id="RHEA:17009"/>
        <dbReference type="ChEBI" id="CHEBI:18325"/>
        <dbReference type="ChEBI" id="CHEBI:30616"/>
        <dbReference type="ChEBI" id="CHEBI:33019"/>
        <dbReference type="ChEBI" id="CHEBI:57287"/>
        <dbReference type="ChEBI" id="CHEBI:57364"/>
        <dbReference type="ChEBI" id="CHEBI:456215"/>
        <dbReference type="EC" id="6.2.1.26"/>
    </reaction>
</comment>
<evidence type="ECO:0000256" key="5">
    <source>
        <dbReference type="HAMAP-Rule" id="MF_00731"/>
    </source>
</evidence>
<dbReference type="GO" id="GO:0008756">
    <property type="term" value="F:o-succinylbenzoate-CoA ligase activity"/>
    <property type="evidence" value="ECO:0007669"/>
    <property type="project" value="UniProtKB-UniRule"/>
</dbReference>
<name>A0A368XIS4_9BACI</name>
<dbReference type="HAMAP" id="MF_00731">
    <property type="entry name" value="MenE"/>
    <property type="match status" value="1"/>
</dbReference>
<dbReference type="UniPathway" id="UPA01057">
    <property type="reaction ID" value="UER00166"/>
</dbReference>
<dbReference type="PANTHER" id="PTHR43201">
    <property type="entry name" value="ACYL-COA SYNTHETASE"/>
    <property type="match status" value="1"/>
</dbReference>
<dbReference type="UniPathway" id="UPA00079"/>
<dbReference type="InterPro" id="IPR000873">
    <property type="entry name" value="AMP-dep_synth/lig_dom"/>
</dbReference>
<keyword evidence="9" id="KW-1185">Reference proteome</keyword>
<accession>A0A368XIS4</accession>
<dbReference type="PROSITE" id="PS00455">
    <property type="entry name" value="AMP_BINDING"/>
    <property type="match status" value="1"/>
</dbReference>
<feature type="domain" description="AMP-binding enzyme C-terminal" evidence="7">
    <location>
        <begin position="404"/>
        <end position="477"/>
    </location>
</feature>
<dbReference type="InterPro" id="IPR020845">
    <property type="entry name" value="AMP-binding_CS"/>
</dbReference>
<dbReference type="FunFam" id="3.30.300.30:FF:000008">
    <property type="entry name" value="2,3-dihydroxybenzoate-AMP ligase"/>
    <property type="match status" value="1"/>
</dbReference>
<evidence type="ECO:0000256" key="4">
    <source>
        <dbReference type="ARBA" id="ARBA00022840"/>
    </source>
</evidence>
<dbReference type="NCBIfam" id="NF002966">
    <property type="entry name" value="PRK03640.1"/>
    <property type="match status" value="1"/>
</dbReference>
<dbReference type="EMBL" id="QPJJ01000008">
    <property type="protein sequence ID" value="RCW66918.1"/>
    <property type="molecule type" value="Genomic_DNA"/>
</dbReference>
<organism evidence="8 9">
    <name type="scientific">Saliterribacillus persicus</name>
    <dbReference type="NCBI Taxonomy" id="930114"/>
    <lineage>
        <taxon>Bacteria</taxon>
        <taxon>Bacillati</taxon>
        <taxon>Bacillota</taxon>
        <taxon>Bacilli</taxon>
        <taxon>Bacillales</taxon>
        <taxon>Bacillaceae</taxon>
        <taxon>Saliterribacillus</taxon>
    </lineage>
</organism>
<keyword evidence="3 5" id="KW-0547">Nucleotide-binding</keyword>
<evidence type="ECO:0000259" key="7">
    <source>
        <dbReference type="Pfam" id="PF13193"/>
    </source>
</evidence>
<comment type="pathway">
    <text evidence="5">Quinol/quinone metabolism; menaquinone biosynthesis.</text>
</comment>
<keyword evidence="4 5" id="KW-0067">ATP-binding</keyword>
<comment type="similarity">
    <text evidence="5">Belongs to the ATP-dependent AMP-binding enzyme family. MenE subfamily.</text>
</comment>
<dbReference type="SUPFAM" id="SSF56801">
    <property type="entry name" value="Acetyl-CoA synthetase-like"/>
    <property type="match status" value="1"/>
</dbReference>
<dbReference type="AlphaFoldDB" id="A0A368XIS4"/>
<comment type="caution">
    <text evidence="8">The sequence shown here is derived from an EMBL/GenBank/DDBJ whole genome shotgun (WGS) entry which is preliminary data.</text>
</comment>
<dbReference type="GO" id="GO:0006631">
    <property type="term" value="P:fatty acid metabolic process"/>
    <property type="evidence" value="ECO:0007669"/>
    <property type="project" value="TreeGrafter"/>
</dbReference>
<dbReference type="InterPro" id="IPR042099">
    <property type="entry name" value="ANL_N_sf"/>
</dbReference>
<dbReference type="Pfam" id="PF00501">
    <property type="entry name" value="AMP-binding"/>
    <property type="match status" value="1"/>
</dbReference>
<dbReference type="InterPro" id="IPR025110">
    <property type="entry name" value="AMP-bd_C"/>
</dbReference>
<dbReference type="PANTHER" id="PTHR43201:SF5">
    <property type="entry name" value="MEDIUM-CHAIN ACYL-COA LIGASE ACSF2, MITOCHONDRIAL"/>
    <property type="match status" value="1"/>
</dbReference>
<proteinExistence type="inferred from homology"/>